<keyword evidence="16" id="KW-1185">Reference proteome</keyword>
<dbReference type="Pfam" id="PF00644">
    <property type="entry name" value="PARP"/>
    <property type="match status" value="1"/>
</dbReference>
<evidence type="ECO:0000256" key="4">
    <source>
        <dbReference type="ARBA" id="ARBA00022679"/>
    </source>
</evidence>
<dbReference type="PROSITE" id="PS50030">
    <property type="entry name" value="UBA"/>
    <property type="match status" value="1"/>
</dbReference>
<feature type="domain" description="RING-type" evidence="13">
    <location>
        <begin position="783"/>
        <end position="836"/>
    </location>
</feature>
<dbReference type="InterPro" id="IPR039398">
    <property type="entry name" value="Deltex_fam"/>
</dbReference>
<organism evidence="15 16">
    <name type="scientific">Folsomia candida</name>
    <name type="common">Springtail</name>
    <dbReference type="NCBI Taxonomy" id="158441"/>
    <lineage>
        <taxon>Eukaryota</taxon>
        <taxon>Metazoa</taxon>
        <taxon>Ecdysozoa</taxon>
        <taxon>Arthropoda</taxon>
        <taxon>Hexapoda</taxon>
        <taxon>Collembola</taxon>
        <taxon>Entomobryomorpha</taxon>
        <taxon>Isotomoidea</taxon>
        <taxon>Isotomidae</taxon>
        <taxon>Proisotominae</taxon>
        <taxon>Folsomia</taxon>
    </lineage>
</organism>
<dbReference type="Gene3D" id="3.30.390.130">
    <property type="match status" value="1"/>
</dbReference>
<dbReference type="SUPFAM" id="SSF56399">
    <property type="entry name" value="ADP-ribosylation"/>
    <property type="match status" value="1"/>
</dbReference>
<gene>
    <name evidence="15" type="ORF">Fcan01_00591</name>
</gene>
<feature type="compositionally biased region" description="Low complexity" evidence="11">
    <location>
        <begin position="198"/>
        <end position="213"/>
    </location>
</feature>
<dbReference type="Gene3D" id="3.90.228.10">
    <property type="match status" value="1"/>
</dbReference>
<dbReference type="InterPro" id="IPR015940">
    <property type="entry name" value="UBA"/>
</dbReference>
<dbReference type="PANTHER" id="PTHR12622">
    <property type="entry name" value="DELTEX-RELATED"/>
    <property type="match status" value="1"/>
</dbReference>
<feature type="domain" description="PARP catalytic" evidence="14">
    <location>
        <begin position="311"/>
        <end position="549"/>
    </location>
</feature>
<feature type="region of interest" description="Disordered" evidence="11">
    <location>
        <begin position="228"/>
        <end position="251"/>
    </location>
</feature>
<dbReference type="Proteomes" id="UP000198287">
    <property type="component" value="Unassembled WGS sequence"/>
</dbReference>
<reference evidence="15 16" key="1">
    <citation type="submission" date="2015-12" db="EMBL/GenBank/DDBJ databases">
        <title>The genome of Folsomia candida.</title>
        <authorList>
            <person name="Faddeeva A."/>
            <person name="Derks M.F."/>
            <person name="Anvar Y."/>
            <person name="Smit S."/>
            <person name="Van Straalen N."/>
            <person name="Roelofs D."/>
        </authorList>
    </citation>
    <scope>NUCLEOTIDE SEQUENCE [LARGE SCALE GENOMIC DNA]</scope>
    <source>
        <strain evidence="15 16">VU population</strain>
        <tissue evidence="15">Whole body</tissue>
    </source>
</reference>
<keyword evidence="4 9" id="KW-0808">Transferase</keyword>
<comment type="subcellular location">
    <subcellularLocation>
        <location evidence="10">Cytoplasm</location>
    </subcellularLocation>
</comment>
<evidence type="ECO:0000313" key="15">
    <source>
        <dbReference type="EMBL" id="OXA64381.1"/>
    </source>
</evidence>
<evidence type="ECO:0000256" key="6">
    <source>
        <dbReference type="ARBA" id="ARBA00022771"/>
    </source>
</evidence>
<evidence type="ECO:0000256" key="3">
    <source>
        <dbReference type="ARBA" id="ARBA00009413"/>
    </source>
</evidence>
<dbReference type="CDD" id="cd09633">
    <property type="entry name" value="Deltex_C"/>
    <property type="match status" value="1"/>
</dbReference>
<name>A0A226F5C1_FOLCA</name>
<dbReference type="GO" id="GO:0016567">
    <property type="term" value="P:protein ubiquitination"/>
    <property type="evidence" value="ECO:0007669"/>
    <property type="project" value="UniProtKB-UniRule"/>
</dbReference>
<dbReference type="InterPro" id="IPR039399">
    <property type="entry name" value="Deltex_C_sf"/>
</dbReference>
<evidence type="ECO:0000256" key="11">
    <source>
        <dbReference type="SAM" id="MobiDB-lite"/>
    </source>
</evidence>
<comment type="caution">
    <text evidence="15">The sequence shown here is derived from an EMBL/GenBank/DDBJ whole genome shotgun (WGS) entry which is preliminary data.</text>
</comment>
<evidence type="ECO:0000256" key="5">
    <source>
        <dbReference type="ARBA" id="ARBA00022723"/>
    </source>
</evidence>
<comment type="similarity">
    <text evidence="3 10">Belongs to the Deltex family.</text>
</comment>
<keyword evidence="10" id="KW-0963">Cytoplasm</keyword>
<dbReference type="InterPro" id="IPR039396">
    <property type="entry name" value="Deltex_C"/>
</dbReference>
<evidence type="ECO:0000259" key="14">
    <source>
        <dbReference type="PROSITE" id="PS51059"/>
    </source>
</evidence>
<feature type="region of interest" description="Disordered" evidence="11">
    <location>
        <begin position="171"/>
        <end position="213"/>
    </location>
</feature>
<dbReference type="AlphaFoldDB" id="A0A226F5C1"/>
<feature type="region of interest" description="Disordered" evidence="11">
    <location>
        <begin position="59"/>
        <end position="81"/>
    </location>
</feature>
<dbReference type="Pfam" id="PF18102">
    <property type="entry name" value="DTC"/>
    <property type="match status" value="1"/>
</dbReference>
<dbReference type="EC" id="2.3.2.27" evidence="10"/>
<dbReference type="EMBL" id="LNIX01000001">
    <property type="protein sequence ID" value="OXA64381.1"/>
    <property type="molecule type" value="Genomic_DNA"/>
</dbReference>
<dbReference type="Gene3D" id="1.10.8.10">
    <property type="entry name" value="DNA helicase RuvA subunit, C-terminal domain"/>
    <property type="match status" value="1"/>
</dbReference>
<keyword evidence="9" id="KW-0328">Glycosyltransferase</keyword>
<dbReference type="GO" id="GO:0008270">
    <property type="term" value="F:zinc ion binding"/>
    <property type="evidence" value="ECO:0007669"/>
    <property type="project" value="UniProtKB-KW"/>
</dbReference>
<dbReference type="InterPro" id="IPR001841">
    <property type="entry name" value="Znf_RING"/>
</dbReference>
<sequence length="964" mass="104803">MAGNIPSTTSTTTTTTTATTTTSGNQTVTHFTLSSGPTTLPPTYQPLYAGVIRITGRIPNPGGASSSGSSTQTTSSNGNPIGIGNYRLANANHLPNYTIVQEQGVMRVKFHTGPNGSLNFAFAPNLQQAGGPIYTQAQTVPTTTSSTSTVPTMIPAGNLVYNLSGTLTTSRTPIISGSPQPGQSGRNLPSNLNDPSRGQHQQNNNQPAQQVPQAGVLPASAIRRRNNAVAASGRPTTASVRHIPYSSTSTSTPAATWVNSLIASGAVGATGAVATATTSPSPRVVLPMPRLFPPPPPPTASPSTPPNWAANHNTTLTCLSPFKLFPVNENTAEYKVLADLLHPVKILGVEQVVNPDLWERFVAARKDMLRTKSDDLLLLKGLGLDETQVVRSAQMSFNHDKDDAVADSRYTDNMALLFHCTRNAGGIDAILTQGLDERVSNQNPGLLGRGIYFADNPQKSVNYDGGSNVILVFAVLLGDCLSMDQSQNKRLLVREPEKVESQKRNFKDQFFDSIVARPGTDNEYVIYNRYQCCPLYKVKYQRGVILSPNHNNSSALSDLPAFRQHRPPIAWAAPSTGVGPALPPPTSRQGWPFSARYIFAQMGVQHQEEDDFDLNSSMADGVVPCIPSPPSEDSIAEKLQMLANLGFFDIDENRRTLKKFNYNMDLCVNHLLDQPTPMILGEPPIPLKKTSIPMFDIDMDADSSADTSGPCTSAQAVLRDAKKSNPVTTNDTLLEESRHWAFNRAYLADSTPVVKPTTTRKTVPCATVTSEVSSTTPERMDSCPICYEDIPYNSPTSWVELKCAHKMCTACHARIKITRRTMAGIEYTCVICPFCQNMTGIRIGDCPDGTMTVTTSAGRCEGYEQVDAMMIDYRVSDPRHPRLHRVAYLPDTPEGREIMALLREAWDRRLIFTVGTSNTTGQQNVLVWNIHHKTSARGGPQTYGYPDPGYFERVKAELKAFGIQ</sequence>
<evidence type="ECO:0000259" key="12">
    <source>
        <dbReference type="PROSITE" id="PS50030"/>
    </source>
</evidence>
<dbReference type="InterPro" id="IPR009060">
    <property type="entry name" value="UBA-like_sf"/>
</dbReference>
<dbReference type="UniPathway" id="UPA00143"/>
<feature type="region of interest" description="Disordered" evidence="11">
    <location>
        <begin position="1"/>
        <end position="39"/>
    </location>
</feature>
<feature type="compositionally biased region" description="Low complexity" evidence="11">
    <location>
        <begin position="59"/>
        <end position="80"/>
    </location>
</feature>
<dbReference type="GO" id="GO:0005737">
    <property type="term" value="C:cytoplasm"/>
    <property type="evidence" value="ECO:0007669"/>
    <property type="project" value="UniProtKB-SubCell"/>
</dbReference>
<dbReference type="InterPro" id="IPR013083">
    <property type="entry name" value="Znf_RING/FYVE/PHD"/>
</dbReference>
<dbReference type="PROSITE" id="PS50089">
    <property type="entry name" value="ZF_RING_2"/>
    <property type="match status" value="1"/>
</dbReference>
<feature type="domain" description="UBA" evidence="12">
    <location>
        <begin position="629"/>
        <end position="674"/>
    </location>
</feature>
<protein>
    <recommendedName>
        <fullName evidence="9 10">Multifunctional fusion protein</fullName>
    </recommendedName>
    <domain>
        <recommendedName>
            <fullName evidence="9">Poly [ADP-ribose] polymerase</fullName>
            <shortName evidence="9">PARP</shortName>
            <ecNumber evidence="9">2.4.2.-</ecNumber>
        </recommendedName>
    </domain>
    <domain>
        <recommendedName>
            <fullName evidence="10">E3 ubiquitin-protein ligase</fullName>
            <ecNumber evidence="10">2.3.2.27</ecNumber>
        </recommendedName>
    </domain>
</protein>
<dbReference type="Gene3D" id="3.30.40.10">
    <property type="entry name" value="Zinc/RING finger domain, C3HC4 (zinc finger)"/>
    <property type="match status" value="1"/>
</dbReference>
<keyword evidence="6 8" id="KW-0863">Zinc-finger</keyword>
<dbReference type="GO" id="GO:0003950">
    <property type="term" value="F:NAD+ poly-ADP-ribosyltransferase activity"/>
    <property type="evidence" value="ECO:0007669"/>
    <property type="project" value="UniProtKB-UniRule"/>
</dbReference>
<dbReference type="EC" id="2.4.2.-" evidence="9"/>
<comment type="pathway">
    <text evidence="2 10">Protein modification; protein ubiquitination.</text>
</comment>
<dbReference type="SUPFAM" id="SSF46934">
    <property type="entry name" value="UBA-like"/>
    <property type="match status" value="1"/>
</dbReference>
<evidence type="ECO:0000256" key="9">
    <source>
        <dbReference type="RuleBase" id="RU362114"/>
    </source>
</evidence>
<comment type="catalytic activity">
    <reaction evidence="1 10">
        <text>S-ubiquitinyl-[E2 ubiquitin-conjugating enzyme]-L-cysteine + [acceptor protein]-L-lysine = [E2 ubiquitin-conjugating enzyme]-L-cysteine + N(6)-ubiquitinyl-[acceptor protein]-L-lysine.</text>
        <dbReference type="EC" id="2.3.2.27"/>
    </reaction>
</comment>
<evidence type="ECO:0000313" key="16">
    <source>
        <dbReference type="Proteomes" id="UP000198287"/>
    </source>
</evidence>
<evidence type="ECO:0000256" key="2">
    <source>
        <dbReference type="ARBA" id="ARBA00004906"/>
    </source>
</evidence>
<dbReference type="OrthoDB" id="2449614at2759"/>
<proteinExistence type="inferred from homology"/>
<evidence type="ECO:0000256" key="8">
    <source>
        <dbReference type="PROSITE-ProRule" id="PRU00175"/>
    </source>
</evidence>
<dbReference type="GO" id="GO:0061630">
    <property type="term" value="F:ubiquitin protein ligase activity"/>
    <property type="evidence" value="ECO:0007669"/>
    <property type="project" value="UniProtKB-UniRule"/>
</dbReference>
<evidence type="ECO:0000259" key="13">
    <source>
        <dbReference type="PROSITE" id="PS50089"/>
    </source>
</evidence>
<dbReference type="InterPro" id="IPR012317">
    <property type="entry name" value="Poly(ADP-ribose)pol_cat_dom"/>
</dbReference>
<dbReference type="GO" id="GO:0007219">
    <property type="term" value="P:Notch signaling pathway"/>
    <property type="evidence" value="ECO:0007669"/>
    <property type="project" value="InterPro"/>
</dbReference>
<feature type="compositionally biased region" description="Polar residues" evidence="11">
    <location>
        <begin position="171"/>
        <end position="196"/>
    </location>
</feature>
<accession>A0A226F5C1</accession>
<feature type="compositionally biased region" description="Low complexity" evidence="11">
    <location>
        <begin position="7"/>
        <end position="23"/>
    </location>
</feature>
<dbReference type="STRING" id="158441.A0A226F5C1"/>
<evidence type="ECO:0000256" key="10">
    <source>
        <dbReference type="RuleBase" id="RU367105"/>
    </source>
</evidence>
<evidence type="ECO:0000256" key="7">
    <source>
        <dbReference type="ARBA" id="ARBA00022833"/>
    </source>
</evidence>
<dbReference type="PROSITE" id="PS51059">
    <property type="entry name" value="PARP_CATALYTIC"/>
    <property type="match status" value="1"/>
</dbReference>
<dbReference type="SUPFAM" id="SSF57850">
    <property type="entry name" value="RING/U-box"/>
    <property type="match status" value="1"/>
</dbReference>
<evidence type="ECO:0000256" key="1">
    <source>
        <dbReference type="ARBA" id="ARBA00000900"/>
    </source>
</evidence>
<keyword evidence="5 10" id="KW-0479">Metal-binding</keyword>
<keyword evidence="7 10" id="KW-0862">Zinc</keyword>
<keyword evidence="9" id="KW-0520">NAD</keyword>